<reference evidence="13 14" key="1">
    <citation type="submission" date="2016-10" db="EMBL/GenBank/DDBJ databases">
        <authorList>
            <person name="Varghese N."/>
            <person name="Submissions S."/>
        </authorList>
    </citation>
    <scope>NUCLEOTIDE SEQUENCE [LARGE SCALE GENOMIC DNA]</scope>
    <source>
        <strain evidence="13 14">WCC6</strain>
    </source>
</reference>
<evidence type="ECO:0000256" key="10">
    <source>
        <dbReference type="ARBA" id="ARBA00048721"/>
    </source>
</evidence>
<feature type="coiled-coil region" evidence="11">
    <location>
        <begin position="1562"/>
        <end position="1589"/>
    </location>
</feature>
<gene>
    <name evidence="13" type="ORF">SAMN05216495_10359</name>
</gene>
<dbReference type="CDD" id="cd00077">
    <property type="entry name" value="HDc"/>
    <property type="match status" value="1"/>
</dbReference>
<dbReference type="SUPFAM" id="SSF52374">
    <property type="entry name" value="Nucleotidylyl transferase"/>
    <property type="match status" value="1"/>
</dbReference>
<evidence type="ECO:0000256" key="3">
    <source>
        <dbReference type="ARBA" id="ARBA00012389"/>
    </source>
</evidence>
<dbReference type="PANTHER" id="PTHR39321:SF3">
    <property type="entry name" value="PHOSPHOPANTETHEINE ADENYLYLTRANSFERASE"/>
    <property type="match status" value="1"/>
</dbReference>
<accession>A0A1H2UXT7</accession>
<dbReference type="SUPFAM" id="SSF48371">
    <property type="entry name" value="ARM repeat"/>
    <property type="match status" value="2"/>
</dbReference>
<keyword evidence="4" id="KW-0662">Pyridine nucleotide biosynthesis</keyword>
<dbReference type="Gene3D" id="3.40.50.620">
    <property type="entry name" value="HUPs"/>
    <property type="match status" value="1"/>
</dbReference>
<keyword evidence="7" id="KW-0547">Nucleotide-binding</keyword>
<dbReference type="InterPro" id="IPR003607">
    <property type="entry name" value="HD/PDEase_dom"/>
</dbReference>
<evidence type="ECO:0000256" key="11">
    <source>
        <dbReference type="SAM" id="Coils"/>
    </source>
</evidence>
<evidence type="ECO:0000256" key="5">
    <source>
        <dbReference type="ARBA" id="ARBA00022679"/>
    </source>
</evidence>
<comment type="function">
    <text evidence="1">Catalyzes the reversible adenylation of nicotinate mononucleotide (NaMN) to nicotinic acid adenine dinucleotide (NaAD).</text>
</comment>
<feature type="domain" description="Cytidyltransferase-like" evidence="12">
    <location>
        <begin position="917"/>
        <end position="1089"/>
    </location>
</feature>
<sequence>MNNTINTASLWEILQEALLDPDFCQALGFTREQMEGQIRSCRLQEACPLLENALDDQGRFNAGVVLEIFRGFLPSLADEPPRGWLMDCYQTLLRKIFPETTEPEPAADAIRYQAGRRLLLQILRGLYHYEKLYCPFDPRWNIELLSAREIRQEHCTREYLRFRTLVRDLYLYEFMRLGTEVTPYNTLGHIGGVAYVAVYMARQLHRRGVPVDVALIAGAAALHDMGKYGCKKDEEKRVPYLHYYYTDVFCEREGVPQMGHIAANHSVWDLELENLSVESLLLIYADFRVKSYRDEKGREIIHFYTLREAFDVILSKLDDVDGAKRQRYQKVYVKLVDFEAYMEELGVTTDLPADFALAPERERILPHKEKVLMEGQEVVRQLKYAAIAHNIRLMSIFRSERDFGNLIEAARSEPNWKNLRAYISIFEEYSTYMTERQKMMTLQFLYELLSHQEEDIRVQAAELMGKIVANFNDRYTKELPKGVLLPRKKITNRTLFRQYLEQIIDPGLRYTQQHKNRIGSCLGPFVRSVLATRYHRVGTALANIAEEEHPTALYLEILQPWYEKPAETAEQQMILLQALLALRPEDLTESFRQAVEKTLQNGYRDPSSIVRIGALYGYHHLFGGPRDEDAFVHRLLRTMDLPEDPRVFAEKESSLFLEDLKSGIHWLIKIANIHLMCHALLRQQDKGNVMHLGMHLCNLVKVSEYLAVRQAAGEALLRIADSMTWAQRNEMAVELFNGLEIGDLQITKYVPEYLGKMILKLLPDELDEFLGSLREEIDSTNFQLAGAAVNTMGVVLENFQDFSSRFPREEKKNQQRQLRLLYAILRAYAHYNKELSRDAFRSLAAYVFSSSRMPAERKSFLFLHSFRKIWVLLNENTENMLDFYTNAGVLNHLYRYMGQEETLHGPFVFPRQQKVCFYPGTFDPFSSGHKAVAKRIRDLGFVVYLALDEFSWSKHTQPRLMRRKIMNMSVADMEDIYPFSENLSVNIANPEDIRKLKQVFAHKDLYLAVGSDVVENASAYRLEPSPDSIHSLNHIIFERETRENANWYTDAPAAVQKKKLAEQQIRGKILHLKLDKFFEDVSSTRIRENIDQNRDISALIDPVAQNFIYANNLYLREPAYKHVLEAREIGIGEFQPRTWAQLPALQNLLGNPGANPVLQQYLQWKGENGQPRVYTQYVDTGERGDSLAAFGAVHQVSTRSLLMEFRDPRVAEHIREEASGRIASLGYFCVSGDSSISHPGQILLTEMMTELLNRDFTYVVYHPVDPSGYNEKAIAALVRQGFVDIAPEGSEHPLYAAHINSPVVLFRDVETTIKNPFNKNLRVQKALDKAHNNLLAVLRQLYPGKLILSFNTSAMHYRIIQKVARLNGVSTLEDPKKRRGPFMSVPFGKALSDVLVPNTVTKALHIEKYFNRAVKGFTLAEAHHYATVDNQVKTIRSFNRPVILIDDLLEKGHRMRMLTPYLKKNNVDVREVLVGVMTGYAMDLMAQQGYRCQCAYFLPSLELWLNERDCYPFIGGDSIDNANNYSGYDRNPSVNLILPYVKPEFICQGNADAAYQYSLTCLQNAKLIMETLQDEYQALYEKRLTLKRLGEVISVLRIPDMDIGVKFDPNMDPTRFIENDIERLVRLRWGEAGSGLYDRNRGGE</sequence>
<evidence type="ECO:0000259" key="12">
    <source>
        <dbReference type="Pfam" id="PF01467"/>
    </source>
</evidence>
<dbReference type="InterPro" id="IPR005248">
    <property type="entry name" value="NadD/NMNAT"/>
</dbReference>
<evidence type="ECO:0000256" key="4">
    <source>
        <dbReference type="ARBA" id="ARBA00022642"/>
    </source>
</evidence>
<dbReference type="GO" id="GO:0009435">
    <property type="term" value="P:NAD+ biosynthetic process"/>
    <property type="evidence" value="ECO:0007669"/>
    <property type="project" value="InterPro"/>
</dbReference>
<keyword evidence="5 13" id="KW-0808">Transferase</keyword>
<proteinExistence type="predicted"/>
<evidence type="ECO:0000256" key="1">
    <source>
        <dbReference type="ARBA" id="ARBA00002324"/>
    </source>
</evidence>
<keyword evidence="6 13" id="KW-0548">Nucleotidyltransferase</keyword>
<dbReference type="InterPro" id="IPR014729">
    <property type="entry name" value="Rossmann-like_a/b/a_fold"/>
</dbReference>
<dbReference type="SUPFAM" id="SSF109604">
    <property type="entry name" value="HD-domain/PDEase-like"/>
    <property type="match status" value="1"/>
</dbReference>
<evidence type="ECO:0000256" key="9">
    <source>
        <dbReference type="ARBA" id="ARBA00023027"/>
    </source>
</evidence>
<keyword evidence="8" id="KW-0067">ATP-binding</keyword>
<evidence type="ECO:0000256" key="2">
    <source>
        <dbReference type="ARBA" id="ARBA00005019"/>
    </source>
</evidence>
<organism evidence="13 14">
    <name type="scientific">Acidaminococcus fermentans</name>
    <dbReference type="NCBI Taxonomy" id="905"/>
    <lineage>
        <taxon>Bacteria</taxon>
        <taxon>Bacillati</taxon>
        <taxon>Bacillota</taxon>
        <taxon>Negativicutes</taxon>
        <taxon>Acidaminococcales</taxon>
        <taxon>Acidaminococcaceae</taxon>
        <taxon>Acidaminococcus</taxon>
    </lineage>
</organism>
<dbReference type="RefSeq" id="WP_074704789.1">
    <property type="nucleotide sequence ID" value="NZ_FNOP01000003.1"/>
</dbReference>
<dbReference type="Proteomes" id="UP000182379">
    <property type="component" value="Unassembled WGS sequence"/>
</dbReference>
<keyword evidence="11" id="KW-0175">Coiled coil</keyword>
<evidence type="ECO:0000256" key="8">
    <source>
        <dbReference type="ARBA" id="ARBA00022840"/>
    </source>
</evidence>
<protein>
    <recommendedName>
        <fullName evidence="3">nicotinate-nucleotide adenylyltransferase</fullName>
        <ecNumber evidence="3">2.7.7.18</ecNumber>
    </recommendedName>
</protein>
<evidence type="ECO:0000313" key="13">
    <source>
        <dbReference type="EMBL" id="SDW60434.1"/>
    </source>
</evidence>
<comment type="catalytic activity">
    <reaction evidence="10">
        <text>nicotinate beta-D-ribonucleotide + ATP + H(+) = deamido-NAD(+) + diphosphate</text>
        <dbReference type="Rhea" id="RHEA:22860"/>
        <dbReference type="ChEBI" id="CHEBI:15378"/>
        <dbReference type="ChEBI" id="CHEBI:30616"/>
        <dbReference type="ChEBI" id="CHEBI:33019"/>
        <dbReference type="ChEBI" id="CHEBI:57502"/>
        <dbReference type="ChEBI" id="CHEBI:58437"/>
        <dbReference type="EC" id="2.7.7.18"/>
    </reaction>
</comment>
<comment type="pathway">
    <text evidence="2">Cofactor biosynthesis; NAD(+) biosynthesis; deamido-NAD(+) from nicotinate D-ribonucleotide: step 1/1.</text>
</comment>
<evidence type="ECO:0000256" key="6">
    <source>
        <dbReference type="ARBA" id="ARBA00022695"/>
    </source>
</evidence>
<dbReference type="PANTHER" id="PTHR39321">
    <property type="entry name" value="NICOTINATE-NUCLEOTIDE ADENYLYLTRANSFERASE-RELATED"/>
    <property type="match status" value="1"/>
</dbReference>
<evidence type="ECO:0000313" key="14">
    <source>
        <dbReference type="Proteomes" id="UP000182379"/>
    </source>
</evidence>
<dbReference type="GO" id="GO:0005524">
    <property type="term" value="F:ATP binding"/>
    <property type="evidence" value="ECO:0007669"/>
    <property type="project" value="UniProtKB-KW"/>
</dbReference>
<dbReference type="GO" id="GO:0004515">
    <property type="term" value="F:nicotinate-nucleotide adenylyltransferase activity"/>
    <property type="evidence" value="ECO:0007669"/>
    <property type="project" value="UniProtKB-EC"/>
</dbReference>
<dbReference type="EMBL" id="FNOP01000003">
    <property type="protein sequence ID" value="SDW60434.1"/>
    <property type="molecule type" value="Genomic_DNA"/>
</dbReference>
<dbReference type="Pfam" id="PF01467">
    <property type="entry name" value="CTP_transf_like"/>
    <property type="match status" value="1"/>
</dbReference>
<comment type="caution">
    <text evidence="13">The sequence shown here is derived from an EMBL/GenBank/DDBJ whole genome shotgun (WGS) entry which is preliminary data.</text>
</comment>
<name>A0A1H2UXT7_ACIFE</name>
<dbReference type="InterPro" id="IPR004821">
    <property type="entry name" value="Cyt_trans-like"/>
</dbReference>
<dbReference type="EC" id="2.7.7.18" evidence="3"/>
<dbReference type="InterPro" id="IPR016024">
    <property type="entry name" value="ARM-type_fold"/>
</dbReference>
<evidence type="ECO:0000256" key="7">
    <source>
        <dbReference type="ARBA" id="ARBA00022741"/>
    </source>
</evidence>
<keyword evidence="9" id="KW-0520">NAD</keyword>